<protein>
    <recommendedName>
        <fullName evidence="6">Ion transport domain-containing protein</fullName>
    </recommendedName>
</protein>
<evidence type="ECO:0000256" key="4">
    <source>
        <dbReference type="ARBA" id="ARBA00023136"/>
    </source>
</evidence>
<keyword evidence="8" id="KW-1185">Reference proteome</keyword>
<keyword evidence="3 5" id="KW-1133">Transmembrane helix</keyword>
<dbReference type="InterPro" id="IPR028801">
    <property type="entry name" value="TPC1_animal"/>
</dbReference>
<gene>
    <name evidence="7" type="ORF">PMEA_00025259</name>
</gene>
<evidence type="ECO:0000256" key="2">
    <source>
        <dbReference type="ARBA" id="ARBA00022692"/>
    </source>
</evidence>
<dbReference type="PANTHER" id="PTHR46474">
    <property type="entry name" value="TWO PORE CALCIUM CHANNEL PROTEIN 1"/>
    <property type="match status" value="1"/>
</dbReference>
<keyword evidence="4 5" id="KW-0472">Membrane</keyword>
<evidence type="ECO:0000259" key="6">
    <source>
        <dbReference type="Pfam" id="PF00520"/>
    </source>
</evidence>
<dbReference type="EMBL" id="CALNXJ010000049">
    <property type="protein sequence ID" value="CAH3151571.1"/>
    <property type="molecule type" value="Genomic_DNA"/>
</dbReference>
<accession>A0AAU9XN01</accession>
<proteinExistence type="predicted"/>
<feature type="domain" description="Ion transport" evidence="6">
    <location>
        <begin position="35"/>
        <end position="252"/>
    </location>
</feature>
<dbReference type="GO" id="GO:0022832">
    <property type="term" value="F:voltage-gated channel activity"/>
    <property type="evidence" value="ECO:0007669"/>
    <property type="project" value="InterPro"/>
</dbReference>
<dbReference type="SUPFAM" id="SSF81324">
    <property type="entry name" value="Voltage-gated potassium channels"/>
    <property type="match status" value="1"/>
</dbReference>
<feature type="transmembrane region" description="Helical" evidence="5">
    <location>
        <begin position="98"/>
        <end position="116"/>
    </location>
</feature>
<sequence length="431" mass="50196">MEGKNNDRFETHPTSQTLRWYLLANSQKFYVLELMAALILLALGLTEKPPALKANNLSVPVEVHAAVEILSLMIVLAGRAVKLKWQGTKLFFSHKRTLFTVVIWCVVFVEAIVVLVRRENHFRVTRSLRPLFLIDTHYCSGVRRVLRQILLSLPPILYMLFLLFFIMVIFAMLGFYLFSDNEKDQFFSSFGRSFISLFVLLTTANYPDVMMPAYIRSRWSVIYFAVYIAVVLYFLMSLLLAVVYDDFTNILKDKFKKLFLHKRKGIRKAYKLLHGENPPHGIPWETFKGLMSHYDPKRTDVENYLFFKSLNESNTGQLSLDEFYNVFENSEMRWKRVCLLNLLSVSLFESLLLNCRIAFHLNLANSLTLWNIVFFNIFQFCRLCETLETFAVSIQNDFSLRVAVVILLMYYSFGIIGIECFSGLELKNCCV</sequence>
<organism evidence="7 8">
    <name type="scientific">Pocillopora meandrina</name>
    <dbReference type="NCBI Taxonomy" id="46732"/>
    <lineage>
        <taxon>Eukaryota</taxon>
        <taxon>Metazoa</taxon>
        <taxon>Cnidaria</taxon>
        <taxon>Anthozoa</taxon>
        <taxon>Hexacorallia</taxon>
        <taxon>Scleractinia</taxon>
        <taxon>Astrocoeniina</taxon>
        <taxon>Pocilloporidae</taxon>
        <taxon>Pocillopora</taxon>
    </lineage>
</organism>
<dbReference type="Proteomes" id="UP001159428">
    <property type="component" value="Unassembled WGS sequence"/>
</dbReference>
<feature type="transmembrane region" description="Helical" evidence="5">
    <location>
        <begin position="156"/>
        <end position="178"/>
    </location>
</feature>
<evidence type="ECO:0000313" key="8">
    <source>
        <dbReference type="Proteomes" id="UP001159428"/>
    </source>
</evidence>
<comment type="caution">
    <text evidence="7">The sequence shown here is derived from an EMBL/GenBank/DDBJ whole genome shotgun (WGS) entry which is preliminary data.</text>
</comment>
<dbReference type="GO" id="GO:0005765">
    <property type="term" value="C:lysosomal membrane"/>
    <property type="evidence" value="ECO:0007669"/>
    <property type="project" value="InterPro"/>
</dbReference>
<comment type="subcellular location">
    <subcellularLocation>
        <location evidence="1">Membrane</location>
        <topology evidence="1">Multi-pass membrane protein</topology>
    </subcellularLocation>
</comment>
<evidence type="ECO:0000313" key="7">
    <source>
        <dbReference type="EMBL" id="CAH3151571.1"/>
    </source>
</evidence>
<dbReference type="PANTHER" id="PTHR46474:SF1">
    <property type="entry name" value="TWO PORE CHANNEL PROTEIN 1"/>
    <property type="match status" value="1"/>
</dbReference>
<feature type="transmembrane region" description="Helical" evidence="5">
    <location>
        <begin position="219"/>
        <end position="244"/>
    </location>
</feature>
<evidence type="ECO:0000256" key="3">
    <source>
        <dbReference type="ARBA" id="ARBA00022989"/>
    </source>
</evidence>
<keyword evidence="2 5" id="KW-0812">Transmembrane</keyword>
<feature type="transmembrane region" description="Helical" evidence="5">
    <location>
        <begin position="29"/>
        <end position="45"/>
    </location>
</feature>
<reference evidence="7 8" key="1">
    <citation type="submission" date="2022-05" db="EMBL/GenBank/DDBJ databases">
        <authorList>
            <consortium name="Genoscope - CEA"/>
            <person name="William W."/>
        </authorList>
    </citation>
    <scope>NUCLEOTIDE SEQUENCE [LARGE SCALE GENOMIC DNA]</scope>
</reference>
<feature type="transmembrane region" description="Helical" evidence="5">
    <location>
        <begin position="398"/>
        <end position="418"/>
    </location>
</feature>
<dbReference type="GO" id="GO:0010008">
    <property type="term" value="C:endosome membrane"/>
    <property type="evidence" value="ECO:0007669"/>
    <property type="project" value="TreeGrafter"/>
</dbReference>
<dbReference type="Gene3D" id="1.10.287.70">
    <property type="match status" value="1"/>
</dbReference>
<dbReference type="AlphaFoldDB" id="A0AAU9XN01"/>
<dbReference type="InterPro" id="IPR011992">
    <property type="entry name" value="EF-hand-dom_pair"/>
</dbReference>
<dbReference type="FunFam" id="1.10.287.70:FF:000062">
    <property type="entry name" value="Two pore calcium channel protein 1"/>
    <property type="match status" value="1"/>
</dbReference>
<name>A0AAU9XN01_9CNID</name>
<feature type="transmembrane region" description="Helical" evidence="5">
    <location>
        <begin position="190"/>
        <end position="207"/>
    </location>
</feature>
<dbReference type="SUPFAM" id="SSF47473">
    <property type="entry name" value="EF-hand"/>
    <property type="match status" value="1"/>
</dbReference>
<dbReference type="GO" id="GO:0005216">
    <property type="term" value="F:monoatomic ion channel activity"/>
    <property type="evidence" value="ECO:0007669"/>
    <property type="project" value="InterPro"/>
</dbReference>
<evidence type="ECO:0000256" key="5">
    <source>
        <dbReference type="SAM" id="Phobius"/>
    </source>
</evidence>
<dbReference type="Pfam" id="PF00520">
    <property type="entry name" value="Ion_trans"/>
    <property type="match status" value="1"/>
</dbReference>
<dbReference type="InterPro" id="IPR005821">
    <property type="entry name" value="Ion_trans_dom"/>
</dbReference>
<evidence type="ECO:0000256" key="1">
    <source>
        <dbReference type="ARBA" id="ARBA00004141"/>
    </source>
</evidence>